<dbReference type="Pfam" id="PF05239">
    <property type="entry name" value="PRC"/>
    <property type="match status" value="1"/>
</dbReference>
<feature type="compositionally biased region" description="Basic and acidic residues" evidence="1">
    <location>
        <begin position="155"/>
        <end position="174"/>
    </location>
</feature>
<feature type="domain" description="PRC-barrel" evidence="2">
    <location>
        <begin position="2"/>
        <end position="54"/>
    </location>
</feature>
<reference evidence="3" key="1">
    <citation type="journal article" date="2021" name="PeerJ">
        <title>Extensive microbial diversity within the chicken gut microbiome revealed by metagenomics and culture.</title>
        <authorList>
            <person name="Gilroy R."/>
            <person name="Ravi A."/>
            <person name="Getino M."/>
            <person name="Pursley I."/>
            <person name="Horton D.L."/>
            <person name="Alikhan N.F."/>
            <person name="Baker D."/>
            <person name="Gharbi K."/>
            <person name="Hall N."/>
            <person name="Watson M."/>
            <person name="Adriaenssens E.M."/>
            <person name="Foster-Nyarko E."/>
            <person name="Jarju S."/>
            <person name="Secka A."/>
            <person name="Antonio M."/>
            <person name="Oren A."/>
            <person name="Chaudhuri R.R."/>
            <person name="La Ragione R."/>
            <person name="Hildebrand F."/>
            <person name="Pallen M.J."/>
        </authorList>
    </citation>
    <scope>NUCLEOTIDE SEQUENCE</scope>
    <source>
        <strain evidence="3">811</strain>
    </source>
</reference>
<evidence type="ECO:0000259" key="2">
    <source>
        <dbReference type="Pfam" id="PF05239"/>
    </source>
</evidence>
<evidence type="ECO:0000313" key="3">
    <source>
        <dbReference type="EMBL" id="HIX06890.1"/>
    </source>
</evidence>
<proteinExistence type="predicted"/>
<sequence length="236" mass="25566">MEERLSDLIGKELLTREGVRLGHILNVRTDAKLRRVRGLECFGEDEEEFSVPWSALLSCGEAAILKGNELPPAADGIPAPFGKRVYAADGALLGSVSDLVREGTKIGALLLSDGRTLPTEKVTGVQDAVLVNENKKTRAHATKIKKASPPQESAKVQEIRAEETRTAPQEEKQPLPKAGSCLLTGKRLPRDLTDERGRVLAARGSLVTAEIIRRALANKKLFELTLLCCGGTARKQ</sequence>
<feature type="region of interest" description="Disordered" evidence="1">
    <location>
        <begin position="140"/>
        <end position="180"/>
    </location>
</feature>
<dbReference type="Proteomes" id="UP000824204">
    <property type="component" value="Unassembled WGS sequence"/>
</dbReference>
<name>A0A9D1V693_9FIRM</name>
<dbReference type="SUPFAM" id="SSF50346">
    <property type="entry name" value="PRC-barrel domain"/>
    <property type="match status" value="1"/>
</dbReference>
<organism evidence="3 4">
    <name type="scientific">Candidatus Borkfalkia faecipullorum</name>
    <dbReference type="NCBI Taxonomy" id="2838510"/>
    <lineage>
        <taxon>Bacteria</taxon>
        <taxon>Bacillati</taxon>
        <taxon>Bacillota</taxon>
        <taxon>Clostridia</taxon>
        <taxon>Christensenellales</taxon>
        <taxon>Christensenellaceae</taxon>
        <taxon>Candidatus Borkfalkia</taxon>
    </lineage>
</organism>
<dbReference type="AlphaFoldDB" id="A0A9D1V693"/>
<gene>
    <name evidence="3" type="ORF">H9741_00275</name>
</gene>
<protein>
    <submittedName>
        <fullName evidence="3">PRC-barrel domain-containing protein</fullName>
    </submittedName>
</protein>
<dbReference type="Gene3D" id="2.30.30.240">
    <property type="entry name" value="PRC-barrel domain"/>
    <property type="match status" value="1"/>
</dbReference>
<comment type="caution">
    <text evidence="3">The sequence shown here is derived from an EMBL/GenBank/DDBJ whole genome shotgun (WGS) entry which is preliminary data.</text>
</comment>
<dbReference type="InterPro" id="IPR011033">
    <property type="entry name" value="PRC_barrel-like_sf"/>
</dbReference>
<dbReference type="InterPro" id="IPR027275">
    <property type="entry name" value="PRC-brl_dom"/>
</dbReference>
<accession>A0A9D1V693</accession>
<evidence type="ECO:0000256" key="1">
    <source>
        <dbReference type="SAM" id="MobiDB-lite"/>
    </source>
</evidence>
<dbReference type="EMBL" id="DXFX01000004">
    <property type="protein sequence ID" value="HIX06890.1"/>
    <property type="molecule type" value="Genomic_DNA"/>
</dbReference>
<evidence type="ECO:0000313" key="4">
    <source>
        <dbReference type="Proteomes" id="UP000824204"/>
    </source>
</evidence>
<reference evidence="3" key="2">
    <citation type="submission" date="2021-04" db="EMBL/GenBank/DDBJ databases">
        <authorList>
            <person name="Gilroy R."/>
        </authorList>
    </citation>
    <scope>NUCLEOTIDE SEQUENCE</scope>
    <source>
        <strain evidence="3">811</strain>
    </source>
</reference>